<evidence type="ECO:0000256" key="10">
    <source>
        <dbReference type="SAM" id="Phobius"/>
    </source>
</evidence>
<gene>
    <name evidence="11" type="ORF">AT9943_LOCUS4110</name>
</gene>
<dbReference type="PANTHER" id="PTHR21562:SF75">
    <property type="entry name" value="PECTIN ACETYLESTERASE 2"/>
    <property type="match status" value="1"/>
</dbReference>
<evidence type="ECO:0000256" key="7">
    <source>
        <dbReference type="ARBA" id="ARBA00022989"/>
    </source>
</evidence>
<comment type="similarity">
    <text evidence="4">Belongs to the pectinacetylesterase family.</text>
</comment>
<feature type="transmembrane region" description="Helical" evidence="10">
    <location>
        <begin position="73"/>
        <end position="90"/>
    </location>
</feature>
<feature type="transmembrane region" description="Helical" evidence="10">
    <location>
        <begin position="451"/>
        <end position="473"/>
    </location>
</feature>
<sequence length="982" mass="113251">MNTHNNRYAKWKQRELVLILLYAIAFYAYVVWRSLRLSHDHYFKLHGLASGWLIPNRRNDVSDAQWRNFRGNLPILSFVFAVFTVIANGVRSFFHLRAKGMAILWLSMSLIYLIYLHGACVIYILSIATANFLLVKVFARTSYFPYMLWTFNIFFLFCNRIYEGYSFSIFGQQFEFLDNFRGTFRWHICFNFVVLRMLSFGYDYHWSQLDSHFDQEKHVMRCSLCKLGKTCYVVRQERGLASDSCSFSLYLCYLVYAPLYLAGPIISFNAFASQLDMPQNTLSFKDVAWYGVRWLFSFLLIELMTHLFYYNAFVISGLWRELSPVEIFIVGYGVLNFMWLKFLLLWRYFRFWSLVNGIETVENMPNCINNCYSLELFWKTWHASFNRWLIRKFLNVWVVFTFVAMWHDLEWKLLSWAWLTCLFFMPEMLLKSASSAYKVESAFGEFLLRELKALSGAVTITCLMIANLAGYVIGPSGINWMVSSFLKREGVPVLGGVFFSLYVGTKLMFHIQDLRSVAHSPNPASYWYCLHSLDSFQFLRSLLSFITGFDRYVIKSKTSMIKKCKMKKLLWSWIILFNIHVNGMMMEFDEMEWFTVFNGTKVFQTQNDVFSEAKFPMVGLTLIQSAAAKGAVCLDGSLPGYHLHRGFGSGANNWLVQLEGGGWCDTIRNCVYRKTTRRGSSSYMEKEIPFTGILSDKAADNPDFYNWNRVKVRYCDGGSFSGDSENKAAQLQFRGKRIWLAAMEDLMAKGMRQAKQALLSGCSAGGLAVILRCDDFGKLFPPSTRVKCLSDAGFFLDAIDVSGGRSLRRLYAGVVKLQNLQTNLPQYCVNRLNPTSCFFPQNLINQVKTPLFILNAAYDSWQIQESLAPKSADPSGSWNDCRLNYAKCSASQIQFLQGFRTRMVNLVKGFAMPSKNGVFLNSCFAHCQTERHDTWFAQNSPAIKNKGIAVAVGDWYFERGGAKLIDCAYPCDKTCHNLVFRR</sequence>
<feature type="transmembrane region" description="Helical" evidence="10">
    <location>
        <begin position="389"/>
        <end position="407"/>
    </location>
</feature>
<evidence type="ECO:0000256" key="3">
    <source>
        <dbReference type="ARBA" id="ARBA00004191"/>
    </source>
</evidence>
<dbReference type="Pfam" id="PF03283">
    <property type="entry name" value="PAE"/>
    <property type="match status" value="1"/>
</dbReference>
<keyword evidence="8 10" id="KW-0472">Membrane</keyword>
<comment type="subcellular location">
    <subcellularLocation>
        <location evidence="2">Membrane</location>
        <topology evidence="2">Multi-pass membrane protein</topology>
    </subcellularLocation>
    <subcellularLocation>
        <location evidence="3">Secreted</location>
        <location evidence="3">Cell wall</location>
    </subcellularLocation>
</comment>
<keyword evidence="5" id="KW-0134">Cell wall</keyword>
<dbReference type="InterPro" id="IPR004963">
    <property type="entry name" value="PAE/NOTUM"/>
</dbReference>
<feature type="transmembrane region" description="Helical" evidence="10">
    <location>
        <begin position="183"/>
        <end position="202"/>
    </location>
</feature>
<keyword evidence="7 10" id="KW-1133">Transmembrane helix</keyword>
<evidence type="ECO:0000313" key="12">
    <source>
        <dbReference type="Proteomes" id="UP000516314"/>
    </source>
</evidence>
<feature type="transmembrane region" description="Helical" evidence="10">
    <location>
        <begin position="493"/>
        <end position="509"/>
    </location>
</feature>
<protein>
    <submittedName>
        <fullName evidence="11">(thale cress) hypothetical protein</fullName>
    </submittedName>
</protein>
<evidence type="ECO:0000256" key="5">
    <source>
        <dbReference type="ARBA" id="ARBA00022512"/>
    </source>
</evidence>
<feature type="transmembrane region" description="Helical" evidence="10">
    <location>
        <begin position="292"/>
        <end position="315"/>
    </location>
</feature>
<organism evidence="11 12">
    <name type="scientific">Arabidopsis thaliana</name>
    <name type="common">Mouse-ear cress</name>
    <dbReference type="NCBI Taxonomy" id="3702"/>
    <lineage>
        <taxon>Eukaryota</taxon>
        <taxon>Viridiplantae</taxon>
        <taxon>Streptophyta</taxon>
        <taxon>Embryophyta</taxon>
        <taxon>Tracheophyta</taxon>
        <taxon>Spermatophyta</taxon>
        <taxon>Magnoliopsida</taxon>
        <taxon>eudicotyledons</taxon>
        <taxon>Gunneridae</taxon>
        <taxon>Pentapetalae</taxon>
        <taxon>rosids</taxon>
        <taxon>malvids</taxon>
        <taxon>Brassicales</taxon>
        <taxon>Brassicaceae</taxon>
        <taxon>Camelineae</taxon>
        <taxon>Arabidopsis</taxon>
    </lineage>
</organism>
<keyword evidence="6 10" id="KW-0812">Transmembrane</keyword>
<dbReference type="PANTHER" id="PTHR21562">
    <property type="entry name" value="NOTUM-RELATED"/>
    <property type="match status" value="1"/>
</dbReference>
<dbReference type="GO" id="GO:0071555">
    <property type="term" value="P:cell wall organization"/>
    <property type="evidence" value="ECO:0007669"/>
    <property type="project" value="UniProtKB-KW"/>
</dbReference>
<proteinExistence type="inferred from homology"/>
<dbReference type="GO" id="GO:0016787">
    <property type="term" value="F:hydrolase activity"/>
    <property type="evidence" value="ECO:0007669"/>
    <property type="project" value="InterPro"/>
</dbReference>
<name>A0A7G2DYG7_ARATH</name>
<reference evidence="11 12" key="1">
    <citation type="submission" date="2020-09" db="EMBL/GenBank/DDBJ databases">
        <authorList>
            <person name="Ashkenazy H."/>
        </authorList>
    </citation>
    <scope>NUCLEOTIDE SEQUENCE [LARGE SCALE GENOMIC DNA]</scope>
    <source>
        <strain evidence="12">cv. Cdm-0</strain>
    </source>
</reference>
<dbReference type="Pfam" id="PF03062">
    <property type="entry name" value="MBOAT"/>
    <property type="match status" value="1"/>
</dbReference>
<evidence type="ECO:0000256" key="1">
    <source>
        <dbReference type="ARBA" id="ARBA00003534"/>
    </source>
</evidence>
<dbReference type="GO" id="GO:0016020">
    <property type="term" value="C:membrane"/>
    <property type="evidence" value="ECO:0007669"/>
    <property type="project" value="UniProtKB-SubCell"/>
</dbReference>
<feature type="transmembrane region" description="Helical" evidence="10">
    <location>
        <begin position="16"/>
        <end position="35"/>
    </location>
</feature>
<comment type="function">
    <text evidence="1">Hydrolyzes acetyl esters in homogalacturonan regions of pectin. In type I primary cell wall, galacturonic acid residues of pectin can be acetylated at the O-2 and O-3 positions. Decreasing the degree of acetylation of pectin gels in vitro alters their physical properties.</text>
</comment>
<dbReference type="GO" id="GO:0019432">
    <property type="term" value="P:triglyceride biosynthetic process"/>
    <property type="evidence" value="ECO:0007669"/>
    <property type="project" value="UniProtKB-ARBA"/>
</dbReference>
<evidence type="ECO:0000256" key="2">
    <source>
        <dbReference type="ARBA" id="ARBA00004141"/>
    </source>
</evidence>
<evidence type="ECO:0000256" key="6">
    <source>
        <dbReference type="ARBA" id="ARBA00022692"/>
    </source>
</evidence>
<dbReference type="InterPro" id="IPR004299">
    <property type="entry name" value="MBOAT_fam"/>
</dbReference>
<feature type="transmembrane region" description="Helical" evidence="10">
    <location>
        <begin position="144"/>
        <end position="162"/>
    </location>
</feature>
<accession>A0A7G2DYG7</accession>
<feature type="transmembrane region" description="Helical" evidence="10">
    <location>
        <begin position="247"/>
        <end position="271"/>
    </location>
</feature>
<keyword evidence="5" id="KW-0964">Secreted</keyword>
<evidence type="ECO:0000256" key="9">
    <source>
        <dbReference type="ARBA" id="ARBA00023316"/>
    </source>
</evidence>
<evidence type="ECO:0000256" key="8">
    <source>
        <dbReference type="ARBA" id="ARBA00023136"/>
    </source>
</evidence>
<evidence type="ECO:0000313" key="11">
    <source>
        <dbReference type="EMBL" id="CAD5315759.1"/>
    </source>
</evidence>
<feature type="transmembrane region" description="Helical" evidence="10">
    <location>
        <begin position="102"/>
        <end position="124"/>
    </location>
</feature>
<feature type="transmembrane region" description="Helical" evidence="10">
    <location>
        <begin position="569"/>
        <end position="586"/>
    </location>
</feature>
<dbReference type="AlphaFoldDB" id="A0A7G2DYG7"/>
<keyword evidence="9" id="KW-0961">Cell wall biogenesis/degradation</keyword>
<dbReference type="Proteomes" id="UP000516314">
    <property type="component" value="Chromosome 1"/>
</dbReference>
<evidence type="ECO:0000256" key="4">
    <source>
        <dbReference type="ARBA" id="ARBA00005784"/>
    </source>
</evidence>
<feature type="transmembrane region" description="Helical" evidence="10">
    <location>
        <begin position="327"/>
        <end position="346"/>
    </location>
</feature>
<dbReference type="EMBL" id="LR881466">
    <property type="protein sequence ID" value="CAD5315759.1"/>
    <property type="molecule type" value="Genomic_DNA"/>
</dbReference>